<evidence type="ECO:0000313" key="3">
    <source>
        <dbReference type="EMBL" id="TNN72354.1"/>
    </source>
</evidence>
<dbReference type="EMBL" id="SRLO01000138">
    <property type="protein sequence ID" value="TNN72354.1"/>
    <property type="molecule type" value="Genomic_DNA"/>
</dbReference>
<keyword evidence="4" id="KW-1185">Reference proteome</keyword>
<protein>
    <submittedName>
        <fullName evidence="3">Uncharacterized protein</fullName>
    </submittedName>
</protein>
<keyword evidence="2" id="KW-1133">Transmembrane helix</keyword>
<keyword evidence="2" id="KW-0472">Membrane</keyword>
<sequence length="222" mass="23675">MLCQQVEPLSLMFLFSFAILLIIQFLAMLYHRVYTLIHVVSYRSTEKEYMPKDIVGASIIKSFTEVTFVRSFGGADGTAAAATAPKPATTAAAAAAATATTTKTTPSPTPEAASSSASSSSASSATELLLLQLWELCGHSQLPPATVLPAILLKDRTGCLDSQSHNSFSADALKWPMAVAGTESRNLDTMQKQNHHNLIQHDRLAVAAAVNLDHIPDDSCTL</sequence>
<gene>
    <name evidence="3" type="ORF">EYF80_017393</name>
</gene>
<evidence type="ECO:0000256" key="2">
    <source>
        <dbReference type="SAM" id="Phobius"/>
    </source>
</evidence>
<dbReference type="OrthoDB" id="370884at2759"/>
<evidence type="ECO:0000313" key="4">
    <source>
        <dbReference type="Proteomes" id="UP000314294"/>
    </source>
</evidence>
<evidence type="ECO:0000256" key="1">
    <source>
        <dbReference type="SAM" id="MobiDB-lite"/>
    </source>
</evidence>
<comment type="caution">
    <text evidence="3">The sequence shown here is derived from an EMBL/GenBank/DDBJ whole genome shotgun (WGS) entry which is preliminary data.</text>
</comment>
<dbReference type="AlphaFoldDB" id="A0A4Z2I4Y5"/>
<proteinExistence type="predicted"/>
<dbReference type="Proteomes" id="UP000314294">
    <property type="component" value="Unassembled WGS sequence"/>
</dbReference>
<name>A0A4Z2I4Y5_9TELE</name>
<feature type="region of interest" description="Disordered" evidence="1">
    <location>
        <begin position="95"/>
        <end position="119"/>
    </location>
</feature>
<reference evidence="3 4" key="1">
    <citation type="submission" date="2019-03" db="EMBL/GenBank/DDBJ databases">
        <title>First draft genome of Liparis tanakae, snailfish: a comprehensive survey of snailfish specific genes.</title>
        <authorList>
            <person name="Kim W."/>
            <person name="Song I."/>
            <person name="Jeong J.-H."/>
            <person name="Kim D."/>
            <person name="Kim S."/>
            <person name="Ryu S."/>
            <person name="Song J.Y."/>
            <person name="Lee S.K."/>
        </authorList>
    </citation>
    <scope>NUCLEOTIDE SEQUENCE [LARGE SCALE GENOMIC DNA]</scope>
    <source>
        <tissue evidence="3">Muscle</tissue>
    </source>
</reference>
<organism evidence="3 4">
    <name type="scientific">Liparis tanakae</name>
    <name type="common">Tanaka's snailfish</name>
    <dbReference type="NCBI Taxonomy" id="230148"/>
    <lineage>
        <taxon>Eukaryota</taxon>
        <taxon>Metazoa</taxon>
        <taxon>Chordata</taxon>
        <taxon>Craniata</taxon>
        <taxon>Vertebrata</taxon>
        <taxon>Euteleostomi</taxon>
        <taxon>Actinopterygii</taxon>
        <taxon>Neopterygii</taxon>
        <taxon>Teleostei</taxon>
        <taxon>Neoteleostei</taxon>
        <taxon>Acanthomorphata</taxon>
        <taxon>Eupercaria</taxon>
        <taxon>Perciformes</taxon>
        <taxon>Cottioidei</taxon>
        <taxon>Cottales</taxon>
        <taxon>Liparidae</taxon>
        <taxon>Liparis</taxon>
    </lineage>
</organism>
<feature type="transmembrane region" description="Helical" evidence="2">
    <location>
        <begin position="12"/>
        <end position="30"/>
    </location>
</feature>
<accession>A0A4Z2I4Y5</accession>
<keyword evidence="2" id="KW-0812">Transmembrane</keyword>